<feature type="compositionally biased region" description="Low complexity" evidence="1">
    <location>
        <begin position="144"/>
        <end position="172"/>
    </location>
</feature>
<sequence>MCQSSPTSHLFSGLSTGELDWNLSDLRGETRAVVRNALKAADASRTVDEITDDVTRAVFLVSTLPSEMSSKGQAAESSRTSPGPSLEATRGRKLKQKAATPPPAPTRKRFRRPLRILDDEWESESDFGVQESHSDPKKSVGAKVAVPTAPASSPASTSQPLQRSDAPSPASSSDRRDSKPPPLRSQSAPEFRSKASSRGASRASSPIRSGAVVLPAARSTSSPTSSGALGSGGISPTLLVSTLPGVHSSPTFHPPLSLPAISSDESLATLVLSDDDVEIVGVSPAAPPPPSGSRPNAASSSVTGDTDGQHRGPVLRSKAARSEFRSALVLDLWKLMTMTCWV</sequence>
<evidence type="ECO:0000256" key="1">
    <source>
        <dbReference type="SAM" id="MobiDB-lite"/>
    </source>
</evidence>
<feature type="region of interest" description="Disordered" evidence="1">
    <location>
        <begin position="66"/>
        <end position="232"/>
    </location>
</feature>
<name>A0A9W6UDI6_9STRA</name>
<keyword evidence="3" id="KW-1185">Reference proteome</keyword>
<organism evidence="2 3">
    <name type="scientific">Phytophthora fragariaefolia</name>
    <dbReference type="NCBI Taxonomy" id="1490495"/>
    <lineage>
        <taxon>Eukaryota</taxon>
        <taxon>Sar</taxon>
        <taxon>Stramenopiles</taxon>
        <taxon>Oomycota</taxon>
        <taxon>Peronosporomycetes</taxon>
        <taxon>Peronosporales</taxon>
        <taxon>Peronosporaceae</taxon>
        <taxon>Phytophthora</taxon>
    </lineage>
</organism>
<accession>A0A9W6UDI6</accession>
<dbReference type="Proteomes" id="UP001165121">
    <property type="component" value="Unassembled WGS sequence"/>
</dbReference>
<reference evidence="2" key="1">
    <citation type="submission" date="2023-04" db="EMBL/GenBank/DDBJ databases">
        <title>Phytophthora fragariaefolia NBRC 109709.</title>
        <authorList>
            <person name="Ichikawa N."/>
            <person name="Sato H."/>
            <person name="Tonouchi N."/>
        </authorList>
    </citation>
    <scope>NUCLEOTIDE SEQUENCE</scope>
    <source>
        <strain evidence="2">NBRC 109709</strain>
    </source>
</reference>
<comment type="caution">
    <text evidence="2">The sequence shown here is derived from an EMBL/GenBank/DDBJ whole genome shotgun (WGS) entry which is preliminary data.</text>
</comment>
<protein>
    <submittedName>
        <fullName evidence="2">Unnamed protein product</fullName>
    </submittedName>
</protein>
<feature type="compositionally biased region" description="Polar residues" evidence="1">
    <location>
        <begin position="66"/>
        <end position="83"/>
    </location>
</feature>
<proteinExistence type="predicted"/>
<evidence type="ECO:0000313" key="2">
    <source>
        <dbReference type="EMBL" id="GMF31085.1"/>
    </source>
</evidence>
<evidence type="ECO:0000313" key="3">
    <source>
        <dbReference type="Proteomes" id="UP001165121"/>
    </source>
</evidence>
<feature type="compositionally biased region" description="Low complexity" evidence="1">
    <location>
        <begin position="194"/>
        <end position="228"/>
    </location>
</feature>
<feature type="region of interest" description="Disordered" evidence="1">
    <location>
        <begin position="280"/>
        <end position="317"/>
    </location>
</feature>
<gene>
    <name evidence="2" type="ORF">Pfra01_000703100</name>
</gene>
<dbReference type="AlphaFoldDB" id="A0A9W6UDI6"/>
<dbReference type="EMBL" id="BSXT01000616">
    <property type="protein sequence ID" value="GMF31085.1"/>
    <property type="molecule type" value="Genomic_DNA"/>
</dbReference>